<keyword evidence="2" id="KW-1185">Reference proteome</keyword>
<sequence>MPKSPIAEALEITNFRLAAGVSMKDFIAANQDVDAWLEQQPGFILRRVSQNANGIVTDMLLWTSVMHAERAVHGIVTELAGSPVHAAIDQSTVDWSVTRCLHRVK</sequence>
<dbReference type="Proteomes" id="UP000450676">
    <property type="component" value="Unassembled WGS sequence"/>
</dbReference>
<gene>
    <name evidence="1" type="ORF">GTP77_18450</name>
</gene>
<dbReference type="RefSeq" id="WP_161073617.1">
    <property type="nucleotide sequence ID" value="NZ_WWCU01000022.1"/>
</dbReference>
<dbReference type="SUPFAM" id="SSF54909">
    <property type="entry name" value="Dimeric alpha+beta barrel"/>
    <property type="match status" value="1"/>
</dbReference>
<organism evidence="1 2">
    <name type="scientific">Pseudoduganella aquatica</name>
    <dbReference type="NCBI Taxonomy" id="2660641"/>
    <lineage>
        <taxon>Bacteria</taxon>
        <taxon>Pseudomonadati</taxon>
        <taxon>Pseudomonadota</taxon>
        <taxon>Betaproteobacteria</taxon>
        <taxon>Burkholderiales</taxon>
        <taxon>Oxalobacteraceae</taxon>
        <taxon>Telluria group</taxon>
        <taxon>Pseudoduganella</taxon>
    </lineage>
</organism>
<evidence type="ECO:0000313" key="1">
    <source>
        <dbReference type="EMBL" id="MYN09306.1"/>
    </source>
</evidence>
<dbReference type="AlphaFoldDB" id="A0A7X4HDL7"/>
<reference evidence="1 2" key="1">
    <citation type="submission" date="2019-12" db="EMBL/GenBank/DDBJ databases">
        <title>Novel species isolated from a subtropical stream in China.</title>
        <authorList>
            <person name="Lu H."/>
        </authorList>
    </citation>
    <scope>NUCLEOTIDE SEQUENCE [LARGE SCALE GENOMIC DNA]</scope>
    <source>
        <strain evidence="1 2">FT127W</strain>
    </source>
</reference>
<accession>A0A7X4HDL7</accession>
<name>A0A7X4HDL7_9BURK</name>
<dbReference type="EMBL" id="WWCU01000022">
    <property type="protein sequence ID" value="MYN09306.1"/>
    <property type="molecule type" value="Genomic_DNA"/>
</dbReference>
<dbReference type="InterPro" id="IPR011008">
    <property type="entry name" value="Dimeric_a/b-barrel"/>
</dbReference>
<protein>
    <submittedName>
        <fullName evidence="1">Uncharacterized protein</fullName>
    </submittedName>
</protein>
<comment type="caution">
    <text evidence="1">The sequence shown here is derived from an EMBL/GenBank/DDBJ whole genome shotgun (WGS) entry which is preliminary data.</text>
</comment>
<proteinExistence type="predicted"/>
<evidence type="ECO:0000313" key="2">
    <source>
        <dbReference type="Proteomes" id="UP000450676"/>
    </source>
</evidence>